<reference evidence="1" key="2">
    <citation type="submission" date="2021-04" db="EMBL/GenBank/DDBJ databases">
        <title>Sarcopeltis skottsbergii and Sarcopeltis antarctica (Gigartinaceae, Rhodophyta), a new genus and new species from Antarctica.</title>
        <authorList>
            <person name="Leister G."/>
            <person name="Gabrielson P."/>
            <person name="Hommersand M."/>
        </authorList>
    </citation>
    <scope>NUCLEOTIDE SEQUENCE</scope>
</reference>
<proteinExistence type="predicted"/>
<dbReference type="PANTHER" id="PTHR46018">
    <property type="entry name" value="ZINC PHOSPHODIESTERASE ELAC PROTEIN 1"/>
    <property type="match status" value="1"/>
</dbReference>
<geneLocation type="chloroplast" evidence="1"/>
<dbReference type="Gene3D" id="3.60.15.10">
    <property type="entry name" value="Ribonuclease Z/Hydroxyacylglutathione hydrolase-like"/>
    <property type="match status" value="1"/>
</dbReference>
<keyword evidence="1" id="KW-0150">Chloroplast</keyword>
<dbReference type="GO" id="GO:0042781">
    <property type="term" value="F:3'-tRNA processing endoribonuclease activity"/>
    <property type="evidence" value="ECO:0007669"/>
    <property type="project" value="TreeGrafter"/>
</dbReference>
<dbReference type="AlphaFoldDB" id="A0A7M1VJR0"/>
<gene>
    <name evidence="1" type="primary">ycf56</name>
</gene>
<dbReference type="InterPro" id="IPR036866">
    <property type="entry name" value="RibonucZ/Hydroxyglut_hydro"/>
</dbReference>
<accession>A0A7M1VJR0</accession>
<name>A0A7M1VJR0_SARSK</name>
<reference evidence="1" key="1">
    <citation type="submission" date="2020-02" db="EMBL/GenBank/DDBJ databases">
        <authorList>
            <person name="Hughey J.R."/>
        </authorList>
    </citation>
    <scope>NUCLEOTIDE SEQUENCE</scope>
</reference>
<evidence type="ECO:0000313" key="1">
    <source>
        <dbReference type="EMBL" id="QOS04500.1"/>
    </source>
</evidence>
<sequence length="227" mass="26644">MQIINLTRLHPYKRHTKSSFVFNFKSINEIWIFNCHQGCQHMLAIKKIKINQISRIIITDLNNETISGLLGLLSSMSLIQRNKALHIYCPEDLEKYLALGKKYSQTHFHYNLYLHIVKTGLIINSYTYQVYTFINQSEFEFIVISQEKHGKFQLDQAKKFNLIAGPLYGKLKQGSKFLLPDGYILDGNYFTKTNCKGIKMSCFLNKYNKRNSIEINRNKMQVKEHYS</sequence>
<dbReference type="EMBL" id="MT032182">
    <property type="protein sequence ID" value="QOS04500.1"/>
    <property type="molecule type" value="Genomic_DNA"/>
</dbReference>
<organism evidence="1">
    <name type="scientific">Sarcopeltis skottsbergii</name>
    <name type="common">Red alga</name>
    <name type="synonym">Gigartina skottsbergii</name>
    <dbReference type="NCBI Taxonomy" id="2765380"/>
    <lineage>
        <taxon>Eukaryota</taxon>
        <taxon>Rhodophyta</taxon>
        <taxon>Florideophyceae</taxon>
        <taxon>Rhodymeniophycidae</taxon>
        <taxon>Gigartinales</taxon>
        <taxon>Gigartinaceae</taxon>
        <taxon>Sarcopeltis</taxon>
    </lineage>
</organism>
<dbReference type="SUPFAM" id="SSF56281">
    <property type="entry name" value="Metallo-hydrolase/oxidoreductase"/>
    <property type="match status" value="1"/>
</dbReference>
<dbReference type="PANTHER" id="PTHR46018:SF2">
    <property type="entry name" value="ZINC PHOSPHODIESTERASE ELAC PROTEIN 1"/>
    <property type="match status" value="1"/>
</dbReference>
<keyword evidence="1" id="KW-0934">Plastid</keyword>
<protein>
    <submittedName>
        <fullName evidence="1">Uncharacterized protein</fullName>
    </submittedName>
</protein>